<feature type="transmembrane region" description="Helical" evidence="1">
    <location>
        <begin position="45"/>
        <end position="67"/>
    </location>
</feature>
<protein>
    <submittedName>
        <fullName evidence="2">DUF420 domain-containing protein</fullName>
    </submittedName>
</protein>
<dbReference type="InterPro" id="IPR013833">
    <property type="entry name" value="Cyt_c_oxidase_su3_a-hlx"/>
</dbReference>
<evidence type="ECO:0000256" key="1">
    <source>
        <dbReference type="SAM" id="Phobius"/>
    </source>
</evidence>
<feature type="transmembrane region" description="Helical" evidence="1">
    <location>
        <begin position="12"/>
        <end position="33"/>
    </location>
</feature>
<evidence type="ECO:0000313" key="3">
    <source>
        <dbReference type="Proteomes" id="UP001595826"/>
    </source>
</evidence>
<sequence>MNNLAQERKYRKLITALSIIIPIAVAALFGINLRKLGFDVEPFTFLPPIYATINGVTAVLLVAAVVAIKKGKRKLHEKLNTLAILCSLAFLLMYIAYHMTSDSTSFGGEGVIKYIYYFILISHILLSIAVIPLVLTTLMRAKLGDFKKHRKIAKITFPIWLYVAITGVVVYLMISPYYV</sequence>
<feature type="transmembrane region" description="Helical" evidence="1">
    <location>
        <begin position="159"/>
        <end position="178"/>
    </location>
</feature>
<accession>A0ABV8R8X9</accession>
<keyword evidence="3" id="KW-1185">Reference proteome</keyword>
<keyword evidence="1" id="KW-1133">Transmembrane helix</keyword>
<keyword evidence="1" id="KW-0472">Membrane</keyword>
<dbReference type="Pfam" id="PF04238">
    <property type="entry name" value="DUF420"/>
    <property type="match status" value="1"/>
</dbReference>
<reference evidence="3" key="1">
    <citation type="journal article" date="2019" name="Int. J. Syst. Evol. Microbiol.">
        <title>The Global Catalogue of Microorganisms (GCM) 10K type strain sequencing project: providing services to taxonomists for standard genome sequencing and annotation.</title>
        <authorList>
            <consortium name="The Broad Institute Genomics Platform"/>
            <consortium name="The Broad Institute Genome Sequencing Center for Infectious Disease"/>
            <person name="Wu L."/>
            <person name="Ma J."/>
        </authorList>
    </citation>
    <scope>NUCLEOTIDE SEQUENCE [LARGE SCALE GENOMIC DNA]</scope>
    <source>
        <strain evidence="3">CECT 8655</strain>
    </source>
</reference>
<keyword evidence="1" id="KW-0812">Transmembrane</keyword>
<dbReference type="Proteomes" id="UP001595826">
    <property type="component" value="Unassembled WGS sequence"/>
</dbReference>
<feature type="transmembrane region" description="Helical" evidence="1">
    <location>
        <begin position="114"/>
        <end position="138"/>
    </location>
</feature>
<dbReference type="InterPro" id="IPR007352">
    <property type="entry name" value="DUF420"/>
</dbReference>
<comment type="caution">
    <text evidence="2">The sequence shown here is derived from an EMBL/GenBank/DDBJ whole genome shotgun (WGS) entry which is preliminary data.</text>
</comment>
<proteinExistence type="predicted"/>
<dbReference type="PANTHER" id="PTHR37692">
    <property type="entry name" value="HYPOTHETICAL MEMBRANE SPANNING PROTEIN"/>
    <property type="match status" value="1"/>
</dbReference>
<organism evidence="2 3">
    <name type="scientific">Polaribacter marinivivus</name>
    <dbReference type="NCBI Taxonomy" id="1524260"/>
    <lineage>
        <taxon>Bacteria</taxon>
        <taxon>Pseudomonadati</taxon>
        <taxon>Bacteroidota</taxon>
        <taxon>Flavobacteriia</taxon>
        <taxon>Flavobacteriales</taxon>
        <taxon>Flavobacteriaceae</taxon>
    </lineage>
</organism>
<dbReference type="Gene3D" id="1.20.120.80">
    <property type="entry name" value="Cytochrome c oxidase, subunit III, four-helix bundle"/>
    <property type="match status" value="1"/>
</dbReference>
<name>A0ABV8R8X9_9FLAO</name>
<dbReference type="EMBL" id="JBHSCY010000001">
    <property type="protein sequence ID" value="MFC4268267.1"/>
    <property type="molecule type" value="Genomic_DNA"/>
</dbReference>
<evidence type="ECO:0000313" key="2">
    <source>
        <dbReference type="EMBL" id="MFC4268267.1"/>
    </source>
</evidence>
<feature type="transmembrane region" description="Helical" evidence="1">
    <location>
        <begin position="79"/>
        <end position="99"/>
    </location>
</feature>
<dbReference type="RefSeq" id="WP_298991477.1">
    <property type="nucleotide sequence ID" value="NZ_JBHSCY010000001.1"/>
</dbReference>
<dbReference type="PANTHER" id="PTHR37692:SF1">
    <property type="entry name" value="DUF420 DOMAIN-CONTAINING PROTEIN"/>
    <property type="match status" value="1"/>
</dbReference>
<gene>
    <name evidence="2" type="ORF">ACFOWD_05060</name>
</gene>